<sequence>MKKPKPSKPKVPQVSIRGETHAKVKEYCDKKGITVTSFIDKLCKEFLEL</sequence>
<dbReference type="EMBL" id="MT144588">
    <property type="protein sequence ID" value="QJH93399.1"/>
    <property type="molecule type" value="Genomic_DNA"/>
</dbReference>
<evidence type="ECO:0000313" key="2">
    <source>
        <dbReference type="EMBL" id="QJH93399.1"/>
    </source>
</evidence>
<evidence type="ECO:0000313" key="1">
    <source>
        <dbReference type="EMBL" id="QJA43829.1"/>
    </source>
</evidence>
<gene>
    <name evidence="1" type="ORF">TM448A00064_0008</name>
    <name evidence="2" type="ORF">TM448B00061_0019</name>
</gene>
<reference evidence="1" key="1">
    <citation type="submission" date="2020-03" db="EMBL/GenBank/DDBJ databases">
        <title>The deep terrestrial virosphere.</title>
        <authorList>
            <person name="Holmfeldt K."/>
            <person name="Nilsson E."/>
            <person name="Simone D."/>
            <person name="Lopez-Fernandez M."/>
            <person name="Wu X."/>
            <person name="de Brujin I."/>
            <person name="Lundin D."/>
            <person name="Andersson A."/>
            <person name="Bertilsson S."/>
            <person name="Dopson M."/>
        </authorList>
    </citation>
    <scope>NUCLEOTIDE SEQUENCE</scope>
    <source>
        <strain evidence="1">TM448A00064</strain>
        <strain evidence="2">TM448B00061</strain>
    </source>
</reference>
<organism evidence="1">
    <name type="scientific">viral metagenome</name>
    <dbReference type="NCBI Taxonomy" id="1070528"/>
    <lineage>
        <taxon>unclassified sequences</taxon>
        <taxon>metagenomes</taxon>
        <taxon>organismal metagenomes</taxon>
    </lineage>
</organism>
<dbReference type="EMBL" id="MT143971">
    <property type="protein sequence ID" value="QJA43829.1"/>
    <property type="molecule type" value="Genomic_DNA"/>
</dbReference>
<accession>A0A6H1Z8Q3</accession>
<protein>
    <recommendedName>
        <fullName evidence="3">Protein CopB</fullName>
    </recommendedName>
</protein>
<name>A0A6H1Z8Q3_9ZZZZ</name>
<dbReference type="AlphaFoldDB" id="A0A6H1Z8Q3"/>
<proteinExistence type="predicted"/>
<evidence type="ECO:0008006" key="3">
    <source>
        <dbReference type="Google" id="ProtNLM"/>
    </source>
</evidence>